<evidence type="ECO:0000256" key="1">
    <source>
        <dbReference type="ARBA" id="ARBA00004651"/>
    </source>
</evidence>
<dbReference type="AlphaFoldDB" id="A0A2V2N1R5"/>
<dbReference type="PANTHER" id="PTHR36115">
    <property type="entry name" value="PROLINE-RICH ANTIGEN HOMOLOG-RELATED"/>
    <property type="match status" value="1"/>
</dbReference>
<keyword evidence="9" id="KW-1185">Reference proteome</keyword>
<accession>A0A2V2N1R5</accession>
<feature type="transmembrane region" description="Helical" evidence="6">
    <location>
        <begin position="91"/>
        <end position="112"/>
    </location>
</feature>
<feature type="transmembrane region" description="Helical" evidence="6">
    <location>
        <begin position="53"/>
        <end position="79"/>
    </location>
</feature>
<dbReference type="Proteomes" id="UP000245657">
    <property type="component" value="Unassembled WGS sequence"/>
</dbReference>
<comment type="caution">
    <text evidence="8">The sequence shown here is derived from an EMBL/GenBank/DDBJ whole genome shotgun (WGS) entry which is preliminary data.</text>
</comment>
<evidence type="ECO:0000256" key="2">
    <source>
        <dbReference type="ARBA" id="ARBA00022475"/>
    </source>
</evidence>
<dbReference type="PANTHER" id="PTHR36115:SF9">
    <property type="entry name" value="LMO1584 PROTEIN"/>
    <property type="match status" value="1"/>
</dbReference>
<dbReference type="Pfam" id="PF06271">
    <property type="entry name" value="RDD"/>
    <property type="match status" value="1"/>
</dbReference>
<feature type="domain" description="RDD" evidence="7">
    <location>
        <begin position="46"/>
        <end position="178"/>
    </location>
</feature>
<protein>
    <recommendedName>
        <fullName evidence="7">RDD domain-containing protein</fullName>
    </recommendedName>
</protein>
<keyword evidence="3 6" id="KW-0812">Transmembrane</keyword>
<proteinExistence type="predicted"/>
<evidence type="ECO:0000256" key="6">
    <source>
        <dbReference type="SAM" id="Phobius"/>
    </source>
</evidence>
<dbReference type="GO" id="GO:0005886">
    <property type="term" value="C:plasma membrane"/>
    <property type="evidence" value="ECO:0007669"/>
    <property type="project" value="UniProtKB-SubCell"/>
</dbReference>
<dbReference type="InterPro" id="IPR010432">
    <property type="entry name" value="RDD"/>
</dbReference>
<keyword evidence="2" id="KW-1003">Cell membrane</keyword>
<evidence type="ECO:0000256" key="4">
    <source>
        <dbReference type="ARBA" id="ARBA00022989"/>
    </source>
</evidence>
<sequence length="187" mass="21261">MYNVNCDCMVNYCPTCGKEIEYKEAEICPNCGVRIPNQVSTERAPYAGFLIRLVAALIDSIIVFIPVCIIEFLLTSMFFVHHFERGFHPPFFPMGIPMIIIGIIIGWIYYAVQESSTYQATLGKRAVGVKVVNESFEQITLSQATVRFIIKEIPILNLISYIVLIVDEKKQGLHDKAARTFVVYREN</sequence>
<evidence type="ECO:0000256" key="3">
    <source>
        <dbReference type="ARBA" id="ARBA00022692"/>
    </source>
</evidence>
<keyword evidence="4 6" id="KW-1133">Transmembrane helix</keyword>
<keyword evidence="5 6" id="KW-0472">Membrane</keyword>
<dbReference type="EMBL" id="QGMY01000006">
    <property type="protein sequence ID" value="PWR72525.1"/>
    <property type="molecule type" value="Genomic_DNA"/>
</dbReference>
<name>A0A2V2N1R5_9EURY</name>
<gene>
    <name evidence="8" type="ORF">DK846_06025</name>
</gene>
<evidence type="ECO:0000313" key="8">
    <source>
        <dbReference type="EMBL" id="PWR72525.1"/>
    </source>
</evidence>
<evidence type="ECO:0000313" key="9">
    <source>
        <dbReference type="Proteomes" id="UP000245657"/>
    </source>
</evidence>
<evidence type="ECO:0000256" key="5">
    <source>
        <dbReference type="ARBA" id="ARBA00023136"/>
    </source>
</evidence>
<reference evidence="8 9" key="1">
    <citation type="submission" date="2018-05" db="EMBL/GenBank/DDBJ databases">
        <title>Draft genome of Methanospirillum lacunae Ki8-1.</title>
        <authorList>
            <person name="Dueholm M.S."/>
            <person name="Nielsen P.H."/>
            <person name="Bakmann L.F."/>
            <person name="Otzen D.E."/>
        </authorList>
    </citation>
    <scope>NUCLEOTIDE SEQUENCE [LARGE SCALE GENOMIC DNA]</scope>
    <source>
        <strain evidence="8 9">Ki8-1</strain>
    </source>
</reference>
<organism evidence="8 9">
    <name type="scientific">Methanospirillum lacunae</name>
    <dbReference type="NCBI Taxonomy" id="668570"/>
    <lineage>
        <taxon>Archaea</taxon>
        <taxon>Methanobacteriati</taxon>
        <taxon>Methanobacteriota</taxon>
        <taxon>Stenosarchaea group</taxon>
        <taxon>Methanomicrobia</taxon>
        <taxon>Methanomicrobiales</taxon>
        <taxon>Methanospirillaceae</taxon>
        <taxon>Methanospirillum</taxon>
    </lineage>
</organism>
<evidence type="ECO:0000259" key="7">
    <source>
        <dbReference type="Pfam" id="PF06271"/>
    </source>
</evidence>
<comment type="subcellular location">
    <subcellularLocation>
        <location evidence="1">Cell membrane</location>
        <topology evidence="1">Multi-pass membrane protein</topology>
    </subcellularLocation>
</comment>
<dbReference type="InterPro" id="IPR051791">
    <property type="entry name" value="Pra-immunoreactive"/>
</dbReference>